<dbReference type="VEuPathDB" id="FungiDB:AN8427"/>
<dbReference type="OrthoDB" id="10613705at2759"/>
<reference evidence="2" key="1">
    <citation type="journal article" date="2005" name="Nature">
        <title>Sequencing of Aspergillus nidulans and comparative analysis with A. fumigatus and A. oryzae.</title>
        <authorList>
            <person name="Galagan J.E."/>
            <person name="Calvo S.E."/>
            <person name="Cuomo C."/>
            <person name="Ma L.J."/>
            <person name="Wortman J.R."/>
            <person name="Batzoglou S."/>
            <person name="Lee S.I."/>
            <person name="Basturkmen M."/>
            <person name="Spevak C.C."/>
            <person name="Clutterbuck J."/>
            <person name="Kapitonov V."/>
            <person name="Jurka J."/>
            <person name="Scazzocchio C."/>
            <person name="Farman M."/>
            <person name="Butler J."/>
            <person name="Purcell S."/>
            <person name="Harris S."/>
            <person name="Braus G.H."/>
            <person name="Draht O."/>
            <person name="Busch S."/>
            <person name="D'Enfert C."/>
            <person name="Bouchier C."/>
            <person name="Goldman G.H."/>
            <person name="Bell-Pedersen D."/>
            <person name="Griffiths-Jones S."/>
            <person name="Doonan J.H."/>
            <person name="Yu J."/>
            <person name="Vienken K."/>
            <person name="Pain A."/>
            <person name="Freitag M."/>
            <person name="Selker E.U."/>
            <person name="Archer D.B."/>
            <person name="Penalva M.A."/>
            <person name="Oakley B.R."/>
            <person name="Momany M."/>
            <person name="Tanaka T."/>
            <person name="Kumagai T."/>
            <person name="Asai K."/>
            <person name="Machida M."/>
            <person name="Nierman W.C."/>
            <person name="Denning D.W."/>
            <person name="Caddick M."/>
            <person name="Hynes M."/>
            <person name="Paoletti M."/>
            <person name="Fischer R."/>
            <person name="Miller B."/>
            <person name="Dyer P."/>
            <person name="Sachs M.S."/>
            <person name="Osmani S.A."/>
            <person name="Birren B.W."/>
        </authorList>
    </citation>
    <scope>NUCLEOTIDE SEQUENCE [LARGE SCALE GENOMIC DNA]</scope>
    <source>
        <strain evidence="2">FGSC A4 / ATCC 38163 / CBS 112.46 / NRRL 194 / M139</strain>
    </source>
</reference>
<protein>
    <submittedName>
        <fullName evidence="1">Uncharacterized protein</fullName>
    </submittedName>
</protein>
<accession>C8VED3</accession>
<evidence type="ECO:0000313" key="1">
    <source>
        <dbReference type="EMBL" id="CBF80526.1"/>
    </source>
</evidence>
<keyword evidence="2" id="KW-1185">Reference proteome</keyword>
<evidence type="ECO:0000313" key="2">
    <source>
        <dbReference type="Proteomes" id="UP000000560"/>
    </source>
</evidence>
<dbReference type="KEGG" id="ani:ANIA_08427"/>
<sequence>MNREEANGIWTTSASDSAAGIHPVPQDTNNLGQYTRNALLISDYGRTRPTLWQNMPQLDNEGAVIAWYNATFLWAPTPQPRGVIEANIATLNMIDPIQILINQNILHALAILHGTGRCNPAGYGISARTYFSMAWNRRRNPKLRIMHYICRECRKNRVFALERPKCPGLVAGASNKTHLDFIIRRDHSAFSQIDTDRA</sequence>
<name>Q5ATF3_EMENI</name>
<dbReference type="InParanoid" id="Q5ATF3"/>
<dbReference type="EMBL" id="BN001305">
    <property type="protein sequence ID" value="CBF80526.1"/>
    <property type="molecule type" value="Genomic_DNA"/>
</dbReference>
<organism evidence="1 2">
    <name type="scientific">Emericella nidulans (strain FGSC A4 / ATCC 38163 / CBS 112.46 / NRRL 194 / M139)</name>
    <name type="common">Aspergillus nidulans</name>
    <dbReference type="NCBI Taxonomy" id="227321"/>
    <lineage>
        <taxon>Eukaryota</taxon>
        <taxon>Fungi</taxon>
        <taxon>Dikarya</taxon>
        <taxon>Ascomycota</taxon>
        <taxon>Pezizomycotina</taxon>
        <taxon>Eurotiomycetes</taxon>
        <taxon>Eurotiomycetidae</taxon>
        <taxon>Eurotiales</taxon>
        <taxon>Aspergillaceae</taxon>
        <taxon>Aspergillus</taxon>
        <taxon>Aspergillus subgen. Nidulantes</taxon>
    </lineage>
</organism>
<dbReference type="GeneID" id="2868844"/>
<accession>Q5ATF3</accession>
<reference evidence="2" key="2">
    <citation type="journal article" date="2009" name="Fungal Genet. Biol.">
        <title>The 2008 update of the Aspergillus nidulans genome annotation: a community effort.</title>
        <authorList>
            <person name="Wortman J.R."/>
            <person name="Gilsenan J.M."/>
            <person name="Joardar V."/>
            <person name="Deegan J."/>
            <person name="Clutterbuck J."/>
            <person name="Andersen M.R."/>
            <person name="Archer D."/>
            <person name="Bencina M."/>
            <person name="Braus G."/>
            <person name="Coutinho P."/>
            <person name="von Dohren H."/>
            <person name="Doonan J."/>
            <person name="Driessen A.J."/>
            <person name="Durek P."/>
            <person name="Espeso E."/>
            <person name="Fekete E."/>
            <person name="Flipphi M."/>
            <person name="Estrada C.G."/>
            <person name="Geysens S."/>
            <person name="Goldman G."/>
            <person name="de Groot P.W."/>
            <person name="Hansen K."/>
            <person name="Harris S.D."/>
            <person name="Heinekamp T."/>
            <person name="Helmstaedt K."/>
            <person name="Henrissat B."/>
            <person name="Hofmann G."/>
            <person name="Homan T."/>
            <person name="Horio T."/>
            <person name="Horiuchi H."/>
            <person name="James S."/>
            <person name="Jones M."/>
            <person name="Karaffa L."/>
            <person name="Karanyi Z."/>
            <person name="Kato M."/>
            <person name="Keller N."/>
            <person name="Kelly D.E."/>
            <person name="Kiel J.A."/>
            <person name="Kim J.M."/>
            <person name="van der Klei I.J."/>
            <person name="Klis F.M."/>
            <person name="Kovalchuk A."/>
            <person name="Krasevec N."/>
            <person name="Kubicek C.P."/>
            <person name="Liu B."/>
            <person name="Maccabe A."/>
            <person name="Meyer V."/>
            <person name="Mirabito P."/>
            <person name="Miskei M."/>
            <person name="Mos M."/>
            <person name="Mullins J."/>
            <person name="Nelson D.R."/>
            <person name="Nielsen J."/>
            <person name="Oakley B.R."/>
            <person name="Osmani S.A."/>
            <person name="Pakula T."/>
            <person name="Paszewski A."/>
            <person name="Paulsen I."/>
            <person name="Pilsyk S."/>
            <person name="Pocsi I."/>
            <person name="Punt P.J."/>
            <person name="Ram A.F."/>
            <person name="Ren Q."/>
            <person name="Robellet X."/>
            <person name="Robson G."/>
            <person name="Seiboth B."/>
            <person name="van Solingen P."/>
            <person name="Specht T."/>
            <person name="Sun J."/>
            <person name="Taheri-Talesh N."/>
            <person name="Takeshita N."/>
            <person name="Ussery D."/>
            <person name="vanKuyk P.A."/>
            <person name="Visser H."/>
            <person name="van de Vondervoort P.J."/>
            <person name="de Vries R.P."/>
            <person name="Walton J."/>
            <person name="Xiang X."/>
            <person name="Xiong Y."/>
            <person name="Zeng A.P."/>
            <person name="Brandt B.W."/>
            <person name="Cornell M.J."/>
            <person name="van den Hondel C.A."/>
            <person name="Visser J."/>
            <person name="Oliver S.G."/>
            <person name="Turner G."/>
        </authorList>
    </citation>
    <scope>GENOME REANNOTATION</scope>
    <source>
        <strain evidence="2">FGSC A4 / ATCC 38163 / CBS 112.46 / NRRL 194 / M139</strain>
    </source>
</reference>
<gene>
    <name evidence="1" type="ORF">ANIA_08427</name>
</gene>
<proteinExistence type="predicted"/>
<dbReference type="Proteomes" id="UP000000560">
    <property type="component" value="Chromosome V"/>
</dbReference>
<dbReference type="AlphaFoldDB" id="Q5ATF3"/>
<dbReference type="HOGENOM" id="CLU_1378110_0_0_1"/>
<dbReference type="RefSeq" id="XP_681696.1">
    <property type="nucleotide sequence ID" value="XM_676604.1"/>
</dbReference>